<dbReference type="GO" id="GO:0004622">
    <property type="term" value="F:phosphatidylcholine lysophospholipase activity"/>
    <property type="evidence" value="ECO:0007669"/>
    <property type="project" value="TreeGrafter"/>
</dbReference>
<reference evidence="2" key="1">
    <citation type="submission" date="2020-10" db="EMBL/GenBank/DDBJ databases">
        <title>Mucilaginibacter mali sp. nov., isolated from rhizosphere soil of apple orchard.</title>
        <authorList>
            <person name="Lee J.-S."/>
            <person name="Kim H.S."/>
            <person name="Kim J.-S."/>
        </authorList>
    </citation>
    <scope>NUCLEOTIDE SEQUENCE</scope>
    <source>
        <strain evidence="2">KCTC 22746</strain>
    </source>
</reference>
<accession>A0A929PXB7</accession>
<gene>
    <name evidence="2" type="ORF">IRJ16_17535</name>
</gene>
<dbReference type="PANTHER" id="PTHR30383">
    <property type="entry name" value="THIOESTERASE 1/PROTEASE 1/LYSOPHOSPHOLIPASE L1"/>
    <property type="match status" value="1"/>
</dbReference>
<sequence>MKKVILLLVAAIAFTAFKIVKPTKIVFFGDSITQAAVGPKGFITLLKDDLVAKQKTGDYELFGAGIGGNKIYDLYLRFEEDVLSKEPDQVVIWVGVNDVWHKRTSLTGTDPDKFVKFYTALIKKFQAKNIKVALVTPAAIGEKTDYTNDMDGDLNKYAQFIRDLAASNNCKLIDLRKIFHEYALANNPKNADRGVLTSDGVHLNDAGNKLVADEMAKVIYAK</sequence>
<dbReference type="Proteomes" id="UP000622475">
    <property type="component" value="Unassembled WGS sequence"/>
</dbReference>
<evidence type="ECO:0000313" key="3">
    <source>
        <dbReference type="Proteomes" id="UP000622475"/>
    </source>
</evidence>
<proteinExistence type="predicted"/>
<dbReference type="AlphaFoldDB" id="A0A929PXB7"/>
<dbReference type="InterPro" id="IPR036514">
    <property type="entry name" value="SGNH_hydro_sf"/>
</dbReference>
<dbReference type="InterPro" id="IPR051532">
    <property type="entry name" value="Ester_Hydrolysis_Enzymes"/>
</dbReference>
<keyword evidence="3" id="KW-1185">Reference proteome</keyword>
<dbReference type="Pfam" id="PF13472">
    <property type="entry name" value="Lipase_GDSL_2"/>
    <property type="match status" value="1"/>
</dbReference>
<dbReference type="SUPFAM" id="SSF52266">
    <property type="entry name" value="SGNH hydrolase"/>
    <property type="match status" value="1"/>
</dbReference>
<dbReference type="EMBL" id="JADFFL010000007">
    <property type="protein sequence ID" value="MBE9663693.1"/>
    <property type="molecule type" value="Genomic_DNA"/>
</dbReference>
<feature type="domain" description="SGNH hydrolase-type esterase" evidence="1">
    <location>
        <begin position="27"/>
        <end position="210"/>
    </location>
</feature>
<organism evidence="2 3">
    <name type="scientific">Mucilaginibacter myungsuensis</name>
    <dbReference type="NCBI Taxonomy" id="649104"/>
    <lineage>
        <taxon>Bacteria</taxon>
        <taxon>Pseudomonadati</taxon>
        <taxon>Bacteroidota</taxon>
        <taxon>Sphingobacteriia</taxon>
        <taxon>Sphingobacteriales</taxon>
        <taxon>Sphingobacteriaceae</taxon>
        <taxon>Mucilaginibacter</taxon>
    </lineage>
</organism>
<dbReference type="PANTHER" id="PTHR30383:SF5">
    <property type="entry name" value="SGNH HYDROLASE-TYPE ESTERASE DOMAIN-CONTAINING PROTEIN"/>
    <property type="match status" value="1"/>
</dbReference>
<comment type="caution">
    <text evidence="2">The sequence shown here is derived from an EMBL/GenBank/DDBJ whole genome shotgun (WGS) entry which is preliminary data.</text>
</comment>
<evidence type="ECO:0000313" key="2">
    <source>
        <dbReference type="EMBL" id="MBE9663693.1"/>
    </source>
</evidence>
<evidence type="ECO:0000259" key="1">
    <source>
        <dbReference type="Pfam" id="PF13472"/>
    </source>
</evidence>
<dbReference type="Gene3D" id="3.40.50.1110">
    <property type="entry name" value="SGNH hydrolase"/>
    <property type="match status" value="1"/>
</dbReference>
<name>A0A929PXB7_9SPHI</name>
<dbReference type="InterPro" id="IPR013830">
    <property type="entry name" value="SGNH_hydro"/>
</dbReference>
<dbReference type="RefSeq" id="WP_194112938.1">
    <property type="nucleotide sequence ID" value="NZ_JADFFL010000007.1"/>
</dbReference>
<protein>
    <submittedName>
        <fullName evidence="2">G-D-S-L family lipolytic protein</fullName>
    </submittedName>
</protein>